<organism evidence="2 3">
    <name type="scientific">Aquimarina amphilecti</name>
    <dbReference type="NCBI Taxonomy" id="1038014"/>
    <lineage>
        <taxon>Bacteria</taxon>
        <taxon>Pseudomonadati</taxon>
        <taxon>Bacteroidota</taxon>
        <taxon>Flavobacteriia</taxon>
        <taxon>Flavobacteriales</taxon>
        <taxon>Flavobacteriaceae</taxon>
        <taxon>Aquimarina</taxon>
    </lineage>
</organism>
<dbReference type="InterPro" id="IPR029045">
    <property type="entry name" value="ClpP/crotonase-like_dom_sf"/>
</dbReference>
<dbReference type="PROSITE" id="PS51257">
    <property type="entry name" value="PROKAR_LIPOPROTEIN"/>
    <property type="match status" value="1"/>
</dbReference>
<dbReference type="GO" id="GO:0008236">
    <property type="term" value="F:serine-type peptidase activity"/>
    <property type="evidence" value="ECO:0007669"/>
    <property type="project" value="InterPro"/>
</dbReference>
<keyword evidence="3" id="KW-1185">Reference proteome</keyword>
<name>A0A1H7KPV7_AQUAM</name>
<dbReference type="RefSeq" id="WP_091406946.1">
    <property type="nucleotide sequence ID" value="NZ_FOAB01000002.1"/>
</dbReference>
<accession>A0A1H7KPV7</accession>
<gene>
    <name evidence="2" type="ORF">SAMN04487910_1388</name>
</gene>
<protein>
    <submittedName>
        <fullName evidence="2">Peptidase family S41</fullName>
    </submittedName>
</protein>
<dbReference type="AlphaFoldDB" id="A0A1H7KPV7"/>
<evidence type="ECO:0000313" key="3">
    <source>
        <dbReference type="Proteomes" id="UP000198521"/>
    </source>
</evidence>
<dbReference type="Gene3D" id="3.90.226.10">
    <property type="entry name" value="2-enoyl-CoA Hydratase, Chain A, domain 1"/>
    <property type="match status" value="1"/>
</dbReference>
<dbReference type="STRING" id="1038014.SAMN04487910_1388"/>
<dbReference type="Proteomes" id="UP000198521">
    <property type="component" value="Unassembled WGS sequence"/>
</dbReference>
<dbReference type="SMART" id="SM00245">
    <property type="entry name" value="TSPc"/>
    <property type="match status" value="1"/>
</dbReference>
<dbReference type="EMBL" id="FOAB01000002">
    <property type="protein sequence ID" value="SEK88560.1"/>
    <property type="molecule type" value="Genomic_DNA"/>
</dbReference>
<dbReference type="OrthoDB" id="6397760at2"/>
<sequence>MILDFLKKYFLVLILVFLVGCKSDDDTPIIIEDTINGFWLAEDKGYVIEFTDDQDILYNVNTSGCSIADDNFKIEELAGLQLEMLNNNELIGRSELIASDIKFIRLENQNEFCLPDQISETDDPKVNYDHFWNIFNDYYAFFETRNVDWSQYEDLGEQVTSENFYQVIGELVLLLNDGHVAIDDEENNISIDSGVHGLLERLNASLSGDLVIDSDEVYDKLYNQRLEVIALKYLGGEYELDESGNIAWGIIDNVGYVNILGMEGYSDDESIELQILNSILDEMMDDFKNSGVSKLIIDVRFNGGGYDMVSIEIASRFVDQERLVFSKKARLGDSFTETTSVSVSPKGDFQFTDEIILLTSPLTASAAEIFTLCMKDLPYVTIVGDNTNGVFSDILVHVLPNGAFVGLSNEVYSDAQGVVYESIGVGPLEENRVPLFSNDDFVEEKDSGINKAVEILSNLN</sequence>
<evidence type="ECO:0000259" key="1">
    <source>
        <dbReference type="SMART" id="SM00245"/>
    </source>
</evidence>
<dbReference type="Gene3D" id="3.30.750.44">
    <property type="match status" value="1"/>
</dbReference>
<dbReference type="PANTHER" id="PTHR11261:SF3">
    <property type="entry name" value="RETINOL-BINDING PROTEIN 3"/>
    <property type="match status" value="1"/>
</dbReference>
<proteinExistence type="predicted"/>
<dbReference type="Pfam" id="PF03572">
    <property type="entry name" value="Peptidase_S41"/>
    <property type="match status" value="1"/>
</dbReference>
<evidence type="ECO:0000313" key="2">
    <source>
        <dbReference type="EMBL" id="SEK88560.1"/>
    </source>
</evidence>
<dbReference type="InterPro" id="IPR005151">
    <property type="entry name" value="Tail-specific_protease"/>
</dbReference>
<dbReference type="CDD" id="cd07563">
    <property type="entry name" value="Peptidase_S41_IRBP"/>
    <property type="match status" value="1"/>
</dbReference>
<feature type="domain" description="Tail specific protease" evidence="1">
    <location>
        <begin position="243"/>
        <end position="432"/>
    </location>
</feature>
<dbReference type="GO" id="GO:0006508">
    <property type="term" value="P:proteolysis"/>
    <property type="evidence" value="ECO:0007669"/>
    <property type="project" value="InterPro"/>
</dbReference>
<dbReference type="PANTHER" id="PTHR11261">
    <property type="entry name" value="INTERPHOTORECEPTOR RETINOID-BINDING PROTEIN"/>
    <property type="match status" value="1"/>
</dbReference>
<dbReference type="SUPFAM" id="SSF52096">
    <property type="entry name" value="ClpP/crotonase"/>
    <property type="match status" value="1"/>
</dbReference>
<reference evidence="2 3" key="1">
    <citation type="submission" date="2016-10" db="EMBL/GenBank/DDBJ databases">
        <authorList>
            <person name="de Groot N.N."/>
        </authorList>
    </citation>
    <scope>NUCLEOTIDE SEQUENCE [LARGE SCALE GENOMIC DNA]</scope>
    <source>
        <strain evidence="2 3">DSM 25232</strain>
    </source>
</reference>